<evidence type="ECO:0000313" key="2">
    <source>
        <dbReference type="EMBL" id="KIK56228.1"/>
    </source>
</evidence>
<dbReference type="AlphaFoldDB" id="A0A0D0CM19"/>
<sequence length="140" mass="15318">MITNIGINVADCILDNIEVKTIAVAGTSTILDWLSGVLSLAVNMFATGLIAWKAWNFNHDMAEAGIKRTTRVQKILLLLIESGAVYCTIQAAFTIVTILNTYATVDNELAETVLTILPLTGVASVSLPYHFTFRIYARLR</sequence>
<keyword evidence="1" id="KW-1133">Transmembrane helix</keyword>
<keyword evidence="1" id="KW-0812">Transmembrane</keyword>
<gene>
    <name evidence="2" type="ORF">GYMLUDRAFT_821836</name>
</gene>
<proteinExistence type="predicted"/>
<accession>A0A0D0CM19</accession>
<feature type="transmembrane region" description="Helical" evidence="1">
    <location>
        <begin position="75"/>
        <end position="100"/>
    </location>
</feature>
<keyword evidence="1" id="KW-0472">Membrane</keyword>
<dbReference type="HOGENOM" id="CLU_136327_0_0_1"/>
<protein>
    <submittedName>
        <fullName evidence="2">Uncharacterized protein</fullName>
    </submittedName>
</protein>
<evidence type="ECO:0000256" key="1">
    <source>
        <dbReference type="SAM" id="Phobius"/>
    </source>
</evidence>
<feature type="transmembrane region" description="Helical" evidence="1">
    <location>
        <begin position="33"/>
        <end position="55"/>
    </location>
</feature>
<reference evidence="2 3" key="1">
    <citation type="submission" date="2014-04" db="EMBL/GenBank/DDBJ databases">
        <title>Evolutionary Origins and Diversification of the Mycorrhizal Mutualists.</title>
        <authorList>
            <consortium name="DOE Joint Genome Institute"/>
            <consortium name="Mycorrhizal Genomics Consortium"/>
            <person name="Kohler A."/>
            <person name="Kuo A."/>
            <person name="Nagy L.G."/>
            <person name="Floudas D."/>
            <person name="Copeland A."/>
            <person name="Barry K.W."/>
            <person name="Cichocki N."/>
            <person name="Veneault-Fourrey C."/>
            <person name="LaButti K."/>
            <person name="Lindquist E.A."/>
            <person name="Lipzen A."/>
            <person name="Lundell T."/>
            <person name="Morin E."/>
            <person name="Murat C."/>
            <person name="Riley R."/>
            <person name="Ohm R."/>
            <person name="Sun H."/>
            <person name="Tunlid A."/>
            <person name="Henrissat B."/>
            <person name="Grigoriev I.V."/>
            <person name="Hibbett D.S."/>
            <person name="Martin F."/>
        </authorList>
    </citation>
    <scope>NUCLEOTIDE SEQUENCE [LARGE SCALE GENOMIC DNA]</scope>
    <source>
        <strain evidence="2 3">FD-317 M1</strain>
    </source>
</reference>
<dbReference type="Proteomes" id="UP000053593">
    <property type="component" value="Unassembled WGS sequence"/>
</dbReference>
<keyword evidence="3" id="KW-1185">Reference proteome</keyword>
<organism evidence="2 3">
    <name type="scientific">Collybiopsis luxurians FD-317 M1</name>
    <dbReference type="NCBI Taxonomy" id="944289"/>
    <lineage>
        <taxon>Eukaryota</taxon>
        <taxon>Fungi</taxon>
        <taxon>Dikarya</taxon>
        <taxon>Basidiomycota</taxon>
        <taxon>Agaricomycotina</taxon>
        <taxon>Agaricomycetes</taxon>
        <taxon>Agaricomycetidae</taxon>
        <taxon>Agaricales</taxon>
        <taxon>Marasmiineae</taxon>
        <taxon>Omphalotaceae</taxon>
        <taxon>Collybiopsis</taxon>
        <taxon>Collybiopsis luxurians</taxon>
    </lineage>
</organism>
<evidence type="ECO:0000313" key="3">
    <source>
        <dbReference type="Proteomes" id="UP000053593"/>
    </source>
</evidence>
<feature type="transmembrane region" description="Helical" evidence="1">
    <location>
        <begin position="112"/>
        <end position="131"/>
    </location>
</feature>
<dbReference type="EMBL" id="KN834799">
    <property type="protein sequence ID" value="KIK56228.1"/>
    <property type="molecule type" value="Genomic_DNA"/>
</dbReference>
<dbReference type="OrthoDB" id="2884172at2759"/>
<name>A0A0D0CM19_9AGAR</name>